<dbReference type="Proteomes" id="UP001190700">
    <property type="component" value="Unassembled WGS sequence"/>
</dbReference>
<dbReference type="EMBL" id="LGRX02012646">
    <property type="protein sequence ID" value="KAK3267057.1"/>
    <property type="molecule type" value="Genomic_DNA"/>
</dbReference>
<keyword evidence="4" id="KW-1185">Reference proteome</keyword>
<feature type="transmembrane region" description="Helical" evidence="1">
    <location>
        <begin position="199"/>
        <end position="220"/>
    </location>
</feature>
<evidence type="ECO:0000313" key="3">
    <source>
        <dbReference type="EMBL" id="KAK3267057.1"/>
    </source>
</evidence>
<dbReference type="AlphaFoldDB" id="A0AAE0FWJ7"/>
<protein>
    <recommendedName>
        <fullName evidence="2">CAAX prenyl protease 2/Lysostaphin resistance protein A-like domain-containing protein</fullName>
    </recommendedName>
</protein>
<dbReference type="InterPro" id="IPR003675">
    <property type="entry name" value="Rce1/LyrA-like_dom"/>
</dbReference>
<feature type="transmembrane region" description="Helical" evidence="1">
    <location>
        <begin position="226"/>
        <end position="253"/>
    </location>
</feature>
<feature type="transmembrane region" description="Helical" evidence="1">
    <location>
        <begin position="91"/>
        <end position="111"/>
    </location>
</feature>
<name>A0AAE0FWJ7_9CHLO</name>
<accession>A0AAE0FWJ7</accession>
<comment type="caution">
    <text evidence="3">The sequence shown here is derived from an EMBL/GenBank/DDBJ whole genome shotgun (WGS) entry which is preliminary data.</text>
</comment>
<dbReference type="Pfam" id="PF02517">
    <property type="entry name" value="Rce1-like"/>
    <property type="match status" value="1"/>
</dbReference>
<feature type="transmembrane region" description="Helical" evidence="1">
    <location>
        <begin position="132"/>
        <end position="148"/>
    </location>
</feature>
<sequence>MPTSSSQNWPMKSVNQVAYPLNLIYERRWFKRYFTMRSDPVFAVPWDMKTTIVVMVAWFIVLYVLSTRFETFAWQTFRLELNSMASARSRAIFFFLRDLGCAFSSMLVVFLGIRRYRPLPKGLFPFRLKGKWPLGVVSICLVLFPILSQDLTGGAAFFEAGETPDAVAVILNAITICICCPAWEEILFRGFLLPSLCRYLPVAASIVVSSVLFALVHVSIPQKLPLMVIGLITGTVFVVWKNLFASIFAHVLWNTFIYTDILLQM</sequence>
<dbReference type="GO" id="GO:0080120">
    <property type="term" value="P:CAAX-box protein maturation"/>
    <property type="evidence" value="ECO:0007669"/>
    <property type="project" value="UniProtKB-ARBA"/>
</dbReference>
<dbReference type="GO" id="GO:0004175">
    <property type="term" value="F:endopeptidase activity"/>
    <property type="evidence" value="ECO:0007669"/>
    <property type="project" value="UniProtKB-ARBA"/>
</dbReference>
<evidence type="ECO:0000313" key="4">
    <source>
        <dbReference type="Proteomes" id="UP001190700"/>
    </source>
</evidence>
<keyword evidence="1" id="KW-0812">Transmembrane</keyword>
<gene>
    <name evidence="3" type="ORF">CYMTET_24360</name>
</gene>
<keyword evidence="1" id="KW-1133">Transmembrane helix</keyword>
<keyword evidence="1" id="KW-0472">Membrane</keyword>
<proteinExistence type="predicted"/>
<feature type="domain" description="CAAX prenyl protease 2/Lysostaphin resistance protein A-like" evidence="2">
    <location>
        <begin position="169"/>
        <end position="256"/>
    </location>
</feature>
<feature type="transmembrane region" description="Helical" evidence="1">
    <location>
        <begin position="41"/>
        <end position="65"/>
    </location>
</feature>
<dbReference type="PANTHER" id="PTHR43592:SF15">
    <property type="entry name" value="CAAX AMINO TERMINAL PROTEASE FAMILY PROTEIN"/>
    <property type="match status" value="1"/>
</dbReference>
<dbReference type="PANTHER" id="PTHR43592">
    <property type="entry name" value="CAAX AMINO TERMINAL PROTEASE"/>
    <property type="match status" value="1"/>
</dbReference>
<evidence type="ECO:0000256" key="1">
    <source>
        <dbReference type="SAM" id="Phobius"/>
    </source>
</evidence>
<organism evidence="3 4">
    <name type="scientific">Cymbomonas tetramitiformis</name>
    <dbReference type="NCBI Taxonomy" id="36881"/>
    <lineage>
        <taxon>Eukaryota</taxon>
        <taxon>Viridiplantae</taxon>
        <taxon>Chlorophyta</taxon>
        <taxon>Pyramimonadophyceae</taxon>
        <taxon>Pyramimonadales</taxon>
        <taxon>Pyramimonadaceae</taxon>
        <taxon>Cymbomonas</taxon>
    </lineage>
</organism>
<evidence type="ECO:0000259" key="2">
    <source>
        <dbReference type="Pfam" id="PF02517"/>
    </source>
</evidence>
<feature type="transmembrane region" description="Helical" evidence="1">
    <location>
        <begin position="168"/>
        <end position="187"/>
    </location>
</feature>
<reference evidence="3 4" key="1">
    <citation type="journal article" date="2015" name="Genome Biol. Evol.">
        <title>Comparative Genomics of a Bacterivorous Green Alga Reveals Evolutionary Causalities and Consequences of Phago-Mixotrophic Mode of Nutrition.</title>
        <authorList>
            <person name="Burns J.A."/>
            <person name="Paasch A."/>
            <person name="Narechania A."/>
            <person name="Kim E."/>
        </authorList>
    </citation>
    <scope>NUCLEOTIDE SEQUENCE [LARGE SCALE GENOMIC DNA]</scope>
    <source>
        <strain evidence="3 4">PLY_AMNH</strain>
    </source>
</reference>